<keyword evidence="2" id="KW-0808">Transferase</keyword>
<comment type="similarity">
    <text evidence="1">Belongs to the plant acyltransferase family.</text>
</comment>
<protein>
    <submittedName>
        <fullName evidence="4">Vinorine synthase-like</fullName>
    </submittedName>
</protein>
<dbReference type="Proteomes" id="UP000634136">
    <property type="component" value="Unassembled WGS sequence"/>
</dbReference>
<dbReference type="GO" id="GO:0016746">
    <property type="term" value="F:acyltransferase activity"/>
    <property type="evidence" value="ECO:0007669"/>
    <property type="project" value="UniProtKB-KW"/>
</dbReference>
<organism evidence="4 5">
    <name type="scientific">Senna tora</name>
    <dbReference type="NCBI Taxonomy" id="362788"/>
    <lineage>
        <taxon>Eukaryota</taxon>
        <taxon>Viridiplantae</taxon>
        <taxon>Streptophyta</taxon>
        <taxon>Embryophyta</taxon>
        <taxon>Tracheophyta</taxon>
        <taxon>Spermatophyta</taxon>
        <taxon>Magnoliopsida</taxon>
        <taxon>eudicotyledons</taxon>
        <taxon>Gunneridae</taxon>
        <taxon>Pentapetalae</taxon>
        <taxon>rosids</taxon>
        <taxon>fabids</taxon>
        <taxon>Fabales</taxon>
        <taxon>Fabaceae</taxon>
        <taxon>Caesalpinioideae</taxon>
        <taxon>Cassia clade</taxon>
        <taxon>Senna</taxon>
    </lineage>
</organism>
<dbReference type="InterPro" id="IPR023213">
    <property type="entry name" value="CAT-like_dom_sf"/>
</dbReference>
<evidence type="ECO:0000256" key="2">
    <source>
        <dbReference type="ARBA" id="ARBA00022679"/>
    </source>
</evidence>
<accession>A0A834SV22</accession>
<name>A0A834SV22_9FABA</name>
<dbReference type="OrthoDB" id="671439at2759"/>
<keyword evidence="5" id="KW-1185">Reference proteome</keyword>
<dbReference type="Gene3D" id="3.30.559.10">
    <property type="entry name" value="Chloramphenicol acetyltransferase-like domain"/>
    <property type="match status" value="2"/>
</dbReference>
<dbReference type="AlphaFoldDB" id="A0A834SV22"/>
<reference evidence="4" key="1">
    <citation type="submission" date="2020-09" db="EMBL/GenBank/DDBJ databases">
        <title>Genome-Enabled Discovery of Anthraquinone Biosynthesis in Senna tora.</title>
        <authorList>
            <person name="Kang S.-H."/>
            <person name="Pandey R.P."/>
            <person name="Lee C.-M."/>
            <person name="Sim J.-S."/>
            <person name="Jeong J.-T."/>
            <person name="Choi B.-S."/>
            <person name="Jung M."/>
            <person name="Ginzburg D."/>
            <person name="Zhao K."/>
            <person name="Won S.Y."/>
            <person name="Oh T.-J."/>
            <person name="Yu Y."/>
            <person name="Kim N.-H."/>
            <person name="Lee O.R."/>
            <person name="Lee T.-H."/>
            <person name="Bashyal P."/>
            <person name="Kim T.-S."/>
            <person name="Lee W.-H."/>
            <person name="Kawkins C."/>
            <person name="Kim C.-K."/>
            <person name="Kim J.S."/>
            <person name="Ahn B.O."/>
            <person name="Rhee S.Y."/>
            <person name="Sohng J.K."/>
        </authorList>
    </citation>
    <scope>NUCLEOTIDE SEQUENCE</scope>
    <source>
        <tissue evidence="4">Leaf</tissue>
    </source>
</reference>
<evidence type="ECO:0000313" key="5">
    <source>
        <dbReference type="Proteomes" id="UP000634136"/>
    </source>
</evidence>
<dbReference type="PANTHER" id="PTHR31623:SF19">
    <property type="entry name" value="VINORINE SYNTHASE-RELATED"/>
    <property type="match status" value="1"/>
</dbReference>
<proteinExistence type="inferred from homology"/>
<dbReference type="EMBL" id="JAAIUW010000011">
    <property type="protein sequence ID" value="KAF7810013.1"/>
    <property type="molecule type" value="Genomic_DNA"/>
</dbReference>
<comment type="caution">
    <text evidence="4">The sequence shown here is derived from an EMBL/GenBank/DDBJ whole genome shotgun (WGS) entry which is preliminary data.</text>
</comment>
<gene>
    <name evidence="4" type="ORF">G2W53_036756</name>
</gene>
<dbReference type="Pfam" id="PF02458">
    <property type="entry name" value="Transferase"/>
    <property type="match status" value="1"/>
</dbReference>
<evidence type="ECO:0000256" key="3">
    <source>
        <dbReference type="ARBA" id="ARBA00023315"/>
    </source>
</evidence>
<keyword evidence="3" id="KW-0012">Acyltransferase</keyword>
<evidence type="ECO:0000256" key="1">
    <source>
        <dbReference type="ARBA" id="ARBA00009861"/>
    </source>
</evidence>
<dbReference type="PANTHER" id="PTHR31623">
    <property type="entry name" value="F21J9.9"/>
    <property type="match status" value="1"/>
</dbReference>
<evidence type="ECO:0000313" key="4">
    <source>
        <dbReference type="EMBL" id="KAF7810013.1"/>
    </source>
</evidence>
<sequence length="450" mass="51192">MSGRIRTEILSRKYIAPSSPTPPHLRFFQLSLLDQLSPNNHRNVTLFFTASTAAAHNHNNYSLLSQFSFQSQRLQISLSHSLTRFYPLAGRLHDAATIHCNDHGASYIEARVHSDLSRFLANPDFHTLQHFLPPNNNEIPQITEFPTANSNCSLLLLVRFTLFACGGTALSVSVSRKFADLPAFNTLLHYWTATCRGVPPPDVPDLGLGPSRFPPREIPEIISASGINTRADKFTTRRFVFPASNVEELKRGIVTALFGRDNNNDKFQFQFQFQPSRVEVVLALIWRSAVSAWSTKTGSFRPSAMFLAVNLRPRMEPPVPRTAMGNFLWPLAVTVEKESELNLHVMVRKMRERMKEFVEKKAKRLKDEGGYGMAMEYIRENEEMKEKEVVVYNCWSWSKNEMLEVDYGWGNPMSMSSVNRKMKNTDLVQFSGMNPSVVYRIPHNCSDEAP</sequence>